<dbReference type="AlphaFoldDB" id="A0A078AZC4"/>
<dbReference type="EMBL" id="CCKQ01015668">
    <property type="protein sequence ID" value="CDW87499.1"/>
    <property type="molecule type" value="Genomic_DNA"/>
</dbReference>
<gene>
    <name evidence="1" type="primary">Contig12597.g13437</name>
    <name evidence="1" type="ORF">STYLEM_16604</name>
</gene>
<evidence type="ECO:0000313" key="2">
    <source>
        <dbReference type="Proteomes" id="UP000039865"/>
    </source>
</evidence>
<reference evidence="1 2" key="1">
    <citation type="submission" date="2014-06" db="EMBL/GenBank/DDBJ databases">
        <authorList>
            <person name="Swart Estienne"/>
        </authorList>
    </citation>
    <scope>NUCLEOTIDE SEQUENCE [LARGE SCALE GENOMIC DNA]</scope>
    <source>
        <strain evidence="1 2">130c</strain>
    </source>
</reference>
<dbReference type="InterPro" id="IPR011989">
    <property type="entry name" value="ARM-like"/>
</dbReference>
<keyword evidence="2" id="KW-1185">Reference proteome</keyword>
<dbReference type="OrthoDB" id="441602at2759"/>
<organism evidence="1 2">
    <name type="scientific">Stylonychia lemnae</name>
    <name type="common">Ciliate</name>
    <dbReference type="NCBI Taxonomy" id="5949"/>
    <lineage>
        <taxon>Eukaryota</taxon>
        <taxon>Sar</taxon>
        <taxon>Alveolata</taxon>
        <taxon>Ciliophora</taxon>
        <taxon>Intramacronucleata</taxon>
        <taxon>Spirotrichea</taxon>
        <taxon>Stichotrichia</taxon>
        <taxon>Sporadotrichida</taxon>
        <taxon>Oxytrichidae</taxon>
        <taxon>Stylonychinae</taxon>
        <taxon>Stylonychia</taxon>
    </lineage>
</organism>
<evidence type="ECO:0000313" key="1">
    <source>
        <dbReference type="EMBL" id="CDW87499.1"/>
    </source>
</evidence>
<dbReference type="Gene3D" id="1.25.10.10">
    <property type="entry name" value="Leucine-rich Repeat Variant"/>
    <property type="match status" value="2"/>
</dbReference>
<accession>A0A078AZC4</accession>
<dbReference type="InterPro" id="IPR016024">
    <property type="entry name" value="ARM-type_fold"/>
</dbReference>
<proteinExistence type="predicted"/>
<dbReference type="InParanoid" id="A0A078AZC4"/>
<dbReference type="SUPFAM" id="SSF48371">
    <property type="entry name" value="ARM repeat"/>
    <property type="match status" value="1"/>
</dbReference>
<name>A0A078AZC4_STYLE</name>
<protein>
    <submittedName>
        <fullName evidence="1">Uncharacterized protein loc100889564</fullName>
    </submittedName>
</protein>
<dbReference type="Proteomes" id="UP000039865">
    <property type="component" value="Unassembled WGS sequence"/>
</dbReference>
<sequence length="577" mass="67275">MIDSNRHENRIGSLQAQICFISNIPEIPRLKEFVQLTYFKEQYFEKLLSDGEARVRQNFHILIKSIFVTYKDIQDSEYINQSNLKMIQAIIDAAGIENISDQIYEIIDFCVQSKNRYVREQIQDLIQSILKLYNKDNLKGIQKLATHIGSGLADNWSQVRFSASKAARAVYELVKDVEEFRDLIDKILVPRICFNRHYMAEGIKIYNQDTWKFIMGDQGKQNLLKLSNEVVEFYNSQLFSENFQVREVSTECFDELFIHVAPLDKEAFKPYLNQILGNLISRVVDPQWQVRRGVFLTIGNIASVYDEELKDYDQIENVCFLLFKHLSENVPTVREAASITLGQLLGKGFELKEKLTNYLKENLLKAKQQQPLKAQSSIPYGIKFDIEEAKNSSSEMSIEDRIKQQEELEKAKQEQLVDPGFLRPAELWEFSDGSIYLMREISKHSKIIGQDFQKLLQSLPDLGFLDQFTEASLLKENLFQSLVEIILNFGKSQFRPYLELFIEPAFRTAKDDRYNCQYPAQEFVMTLVKVYGQSIVRAVIESYDDRFLGDFQNIIERENKSHPLQGRYPGFNQQYPR</sequence>